<dbReference type="InterPro" id="IPR013216">
    <property type="entry name" value="Methyltransf_11"/>
</dbReference>
<proteinExistence type="predicted"/>
<keyword evidence="2" id="KW-0808">Transferase</keyword>
<dbReference type="GO" id="GO:0008757">
    <property type="term" value="F:S-adenosylmethionine-dependent methyltransferase activity"/>
    <property type="evidence" value="ECO:0007669"/>
    <property type="project" value="InterPro"/>
</dbReference>
<protein>
    <submittedName>
        <fullName evidence="2">S-adenosyl-L-methionine-dependent methyltransferase</fullName>
    </submittedName>
</protein>
<dbReference type="AlphaFoldDB" id="A0AAD7BFR8"/>
<evidence type="ECO:0000313" key="3">
    <source>
        <dbReference type="Proteomes" id="UP001221142"/>
    </source>
</evidence>
<dbReference type="CDD" id="cd02440">
    <property type="entry name" value="AdoMet_MTases"/>
    <property type="match status" value="1"/>
</dbReference>
<accession>A0AAD7BFR8</accession>
<evidence type="ECO:0000313" key="2">
    <source>
        <dbReference type="EMBL" id="KAJ7619569.1"/>
    </source>
</evidence>
<dbReference type="SUPFAM" id="SSF53335">
    <property type="entry name" value="S-adenosyl-L-methionine-dependent methyltransferases"/>
    <property type="match status" value="1"/>
</dbReference>
<reference evidence="2" key="1">
    <citation type="submission" date="2023-03" db="EMBL/GenBank/DDBJ databases">
        <title>Massive genome expansion in bonnet fungi (Mycena s.s.) driven by repeated elements and novel gene families across ecological guilds.</title>
        <authorList>
            <consortium name="Lawrence Berkeley National Laboratory"/>
            <person name="Harder C.B."/>
            <person name="Miyauchi S."/>
            <person name="Viragh M."/>
            <person name="Kuo A."/>
            <person name="Thoen E."/>
            <person name="Andreopoulos B."/>
            <person name="Lu D."/>
            <person name="Skrede I."/>
            <person name="Drula E."/>
            <person name="Henrissat B."/>
            <person name="Morin E."/>
            <person name="Kohler A."/>
            <person name="Barry K."/>
            <person name="LaButti K."/>
            <person name="Morin E."/>
            <person name="Salamov A."/>
            <person name="Lipzen A."/>
            <person name="Mereny Z."/>
            <person name="Hegedus B."/>
            <person name="Baldrian P."/>
            <person name="Stursova M."/>
            <person name="Weitz H."/>
            <person name="Taylor A."/>
            <person name="Grigoriev I.V."/>
            <person name="Nagy L.G."/>
            <person name="Martin F."/>
            <person name="Kauserud H."/>
        </authorList>
    </citation>
    <scope>NUCLEOTIDE SEQUENCE</scope>
    <source>
        <strain evidence="2">9284</strain>
    </source>
</reference>
<dbReference type="PANTHER" id="PTHR43591">
    <property type="entry name" value="METHYLTRANSFERASE"/>
    <property type="match status" value="1"/>
</dbReference>
<dbReference type="EMBL" id="JARKIF010000018">
    <property type="protein sequence ID" value="KAJ7619569.1"/>
    <property type="molecule type" value="Genomic_DNA"/>
</dbReference>
<organism evidence="2 3">
    <name type="scientific">Roridomyces roridus</name>
    <dbReference type="NCBI Taxonomy" id="1738132"/>
    <lineage>
        <taxon>Eukaryota</taxon>
        <taxon>Fungi</taxon>
        <taxon>Dikarya</taxon>
        <taxon>Basidiomycota</taxon>
        <taxon>Agaricomycotina</taxon>
        <taxon>Agaricomycetes</taxon>
        <taxon>Agaricomycetidae</taxon>
        <taxon>Agaricales</taxon>
        <taxon>Marasmiineae</taxon>
        <taxon>Mycenaceae</taxon>
        <taxon>Roridomyces</taxon>
    </lineage>
</organism>
<comment type="caution">
    <text evidence="2">The sequence shown here is derived from an EMBL/GenBank/DDBJ whole genome shotgun (WGS) entry which is preliminary data.</text>
</comment>
<gene>
    <name evidence="2" type="ORF">FB45DRAFT_931125</name>
</gene>
<name>A0AAD7BFR8_9AGAR</name>
<dbReference type="Pfam" id="PF08241">
    <property type="entry name" value="Methyltransf_11"/>
    <property type="match status" value="1"/>
</dbReference>
<dbReference type="GO" id="GO:0032259">
    <property type="term" value="P:methylation"/>
    <property type="evidence" value="ECO:0007669"/>
    <property type="project" value="UniProtKB-KW"/>
</dbReference>
<dbReference type="Gene3D" id="3.40.50.150">
    <property type="entry name" value="Vaccinia Virus protein VP39"/>
    <property type="match status" value="1"/>
</dbReference>
<dbReference type="Proteomes" id="UP001221142">
    <property type="component" value="Unassembled WGS sequence"/>
</dbReference>
<feature type="domain" description="Methyltransferase type 11" evidence="1">
    <location>
        <begin position="53"/>
        <end position="145"/>
    </location>
</feature>
<sequence length="265" mass="29647">MSAPLVARPSSYVHEQLDNICRLDALHTAQYKYFGDRLSFAPIYGMDPARIIDLGCVEGLVHQAAKDFPKAEVIAVDRNPLPQIIATFHRISKFLNADLTQDLPFKDGSFDIVHVRHVFIHVPNSTGDLLARAARLLKPGGWLLVEENDIERLALTAGPAVSRLASTYGAIVRGYGADSGAMRALGMFKEVNLKNLTIPMCRPSPDEMEDQLREAYRQTIILTGESLCNKFDGLTPELAVQVRKDMDNLSETGMFDMYFFWCRRS</sequence>
<dbReference type="InterPro" id="IPR029063">
    <property type="entry name" value="SAM-dependent_MTases_sf"/>
</dbReference>
<keyword evidence="3" id="KW-1185">Reference proteome</keyword>
<evidence type="ECO:0000259" key="1">
    <source>
        <dbReference type="Pfam" id="PF08241"/>
    </source>
</evidence>
<keyword evidence="2" id="KW-0489">Methyltransferase</keyword>